<keyword evidence="5" id="KW-0560">Oxidoreductase</keyword>
<reference evidence="8 9" key="1">
    <citation type="submission" date="2021-07" db="EMBL/GenBank/DDBJ databases">
        <title>Actinomadura sp. PM05-2 isolated from lichen.</title>
        <authorList>
            <person name="Somphong A."/>
            <person name="Phongsopitanun W."/>
            <person name="Tanasupawat S."/>
            <person name="Peongsungnone V."/>
        </authorList>
    </citation>
    <scope>NUCLEOTIDE SEQUENCE [LARGE SCALE GENOMIC DNA]</scope>
    <source>
        <strain evidence="8 9">PM05-2</strain>
    </source>
</reference>
<keyword evidence="9" id="KW-1185">Reference proteome</keyword>
<dbReference type="Gene3D" id="1.10.540.10">
    <property type="entry name" value="Acyl-CoA dehydrogenase/oxidase, N-terminal domain"/>
    <property type="match status" value="1"/>
</dbReference>
<feature type="domain" description="Acyl-CoA dehydrogenase/oxidase N-terminal" evidence="7">
    <location>
        <begin position="16"/>
        <end position="82"/>
    </location>
</feature>
<keyword evidence="3" id="KW-0285">Flavoprotein</keyword>
<accession>A0ABS7FVR7</accession>
<evidence type="ECO:0000256" key="5">
    <source>
        <dbReference type="ARBA" id="ARBA00023002"/>
    </source>
</evidence>
<dbReference type="InterPro" id="IPR046373">
    <property type="entry name" value="Acyl-CoA_Oxase/DH_mid-dom_sf"/>
</dbReference>
<protein>
    <submittedName>
        <fullName evidence="8">Acyl-CoA/acyl-ACP dehydrogenase</fullName>
    </submittedName>
</protein>
<dbReference type="SUPFAM" id="SSF56645">
    <property type="entry name" value="Acyl-CoA dehydrogenase NM domain-like"/>
    <property type="match status" value="1"/>
</dbReference>
<dbReference type="PIRSF" id="PIRSF016578">
    <property type="entry name" value="HsaA"/>
    <property type="match status" value="1"/>
</dbReference>
<gene>
    <name evidence="8" type="ORF">K1Y72_19210</name>
</gene>
<dbReference type="InterPro" id="IPR009100">
    <property type="entry name" value="AcylCoA_DH/oxidase_NM_dom_sf"/>
</dbReference>
<dbReference type="SUPFAM" id="SSF47203">
    <property type="entry name" value="Acyl-CoA dehydrogenase C-terminal domain-like"/>
    <property type="match status" value="1"/>
</dbReference>
<evidence type="ECO:0000256" key="2">
    <source>
        <dbReference type="ARBA" id="ARBA00009347"/>
    </source>
</evidence>
<dbReference type="InterPro" id="IPR013786">
    <property type="entry name" value="AcylCoA_DH/ox_N"/>
</dbReference>
<dbReference type="Gene3D" id="1.20.140.10">
    <property type="entry name" value="Butyryl-CoA Dehydrogenase, subunit A, domain 3"/>
    <property type="match status" value="1"/>
</dbReference>
<evidence type="ECO:0000259" key="6">
    <source>
        <dbReference type="Pfam" id="PF00441"/>
    </source>
</evidence>
<evidence type="ECO:0000256" key="1">
    <source>
        <dbReference type="ARBA" id="ARBA00001974"/>
    </source>
</evidence>
<keyword evidence="4" id="KW-0274">FAD</keyword>
<proteinExistence type="inferred from homology"/>
<feature type="domain" description="Acyl-CoA dehydrogenase/oxidase C-terminal" evidence="6">
    <location>
        <begin position="247"/>
        <end position="360"/>
    </location>
</feature>
<evidence type="ECO:0000256" key="4">
    <source>
        <dbReference type="ARBA" id="ARBA00022827"/>
    </source>
</evidence>
<evidence type="ECO:0000313" key="9">
    <source>
        <dbReference type="Proteomes" id="UP000774570"/>
    </source>
</evidence>
<dbReference type="CDD" id="cd00567">
    <property type="entry name" value="ACAD"/>
    <property type="match status" value="1"/>
</dbReference>
<dbReference type="RefSeq" id="WP_220167763.1">
    <property type="nucleotide sequence ID" value="NZ_JAIBOA010000012.1"/>
</dbReference>
<evidence type="ECO:0000256" key="3">
    <source>
        <dbReference type="ARBA" id="ARBA00022630"/>
    </source>
</evidence>
<dbReference type="EMBL" id="JAIBOA010000012">
    <property type="protein sequence ID" value="MBW8484520.1"/>
    <property type="molecule type" value="Genomic_DNA"/>
</dbReference>
<comment type="cofactor">
    <cofactor evidence="1">
        <name>FAD</name>
        <dbReference type="ChEBI" id="CHEBI:57692"/>
    </cofactor>
</comment>
<evidence type="ECO:0000259" key="7">
    <source>
        <dbReference type="Pfam" id="PF02771"/>
    </source>
</evidence>
<evidence type="ECO:0000313" key="8">
    <source>
        <dbReference type="EMBL" id="MBW8484520.1"/>
    </source>
</evidence>
<comment type="caution">
    <text evidence="8">The sequence shown here is derived from an EMBL/GenBank/DDBJ whole genome shotgun (WGS) entry which is preliminary data.</text>
</comment>
<dbReference type="Pfam" id="PF00441">
    <property type="entry name" value="Acyl-CoA_dh_1"/>
    <property type="match status" value="1"/>
</dbReference>
<dbReference type="Proteomes" id="UP000774570">
    <property type="component" value="Unassembled WGS sequence"/>
</dbReference>
<name>A0ABS7FVR7_9ACTN</name>
<comment type="similarity">
    <text evidence="2">Belongs to the acyl-CoA dehydrogenase family.</text>
</comment>
<dbReference type="Gene3D" id="2.40.110.10">
    <property type="entry name" value="Butyryl-CoA Dehydrogenase, subunit A, domain 2"/>
    <property type="match status" value="1"/>
</dbReference>
<organism evidence="8 9">
    <name type="scientific">Actinomadura parmotrematis</name>
    <dbReference type="NCBI Taxonomy" id="2864039"/>
    <lineage>
        <taxon>Bacteria</taxon>
        <taxon>Bacillati</taxon>
        <taxon>Actinomycetota</taxon>
        <taxon>Actinomycetes</taxon>
        <taxon>Streptosporangiales</taxon>
        <taxon>Thermomonosporaceae</taxon>
        <taxon>Actinomadura</taxon>
    </lineage>
</organism>
<dbReference type="PANTHER" id="PTHR43884:SF25">
    <property type="entry name" value="ACYL-COA DEHYDROGENASE YDBM-RELATED"/>
    <property type="match status" value="1"/>
</dbReference>
<dbReference type="Pfam" id="PF02771">
    <property type="entry name" value="Acyl-CoA_dh_N"/>
    <property type="match status" value="1"/>
</dbReference>
<sequence>MPERQLLPDELLDGFAKRTADYDRDNAFFSEDLAELREIGYLRIAVPADLGGFGYSLTEVAREQRRLAYRSPATALAINMHLYWTGAAAEVHAAGDASLDWLLEAAAAGELFAAGHGEPGNDLALGHSNVRAERREDGGYAFHGRKIFTSLSPAWDWLGVHALDAADPENPRVVHAFVRRDAPGYRIEETWDALGVRATQSHDTVLEGVVAAPEHVSRVVPAGPIEDPFVFGILAWVLPLFGNIYHAIARRAFDVAVESARRRTSKELGGRTFAHHPSVQWNVAEAALRLEAVEAQLERVAADWDAGVDHGAAWSAKLFGAKYNAVEGAKQVVDLAARVHGGASLFRSGEFERLIRDVQSGPFHPPNANLVHDVVGKTALGVL</sequence>
<dbReference type="InterPro" id="IPR036250">
    <property type="entry name" value="AcylCo_DH-like_C"/>
</dbReference>
<dbReference type="InterPro" id="IPR037069">
    <property type="entry name" value="AcylCoA_DH/ox_N_sf"/>
</dbReference>
<dbReference type="InterPro" id="IPR009075">
    <property type="entry name" value="AcylCo_DH/oxidase_C"/>
</dbReference>
<dbReference type="PANTHER" id="PTHR43884">
    <property type="entry name" value="ACYL-COA DEHYDROGENASE"/>
    <property type="match status" value="1"/>
</dbReference>